<dbReference type="InterPro" id="IPR003004">
    <property type="entry name" value="GspF/PilC"/>
</dbReference>
<comment type="caution">
    <text evidence="10">The sequence shown here is derived from an EMBL/GenBank/DDBJ whole genome shotgun (WGS) entry which is preliminary data.</text>
</comment>
<evidence type="ECO:0000256" key="2">
    <source>
        <dbReference type="ARBA" id="ARBA00005745"/>
    </source>
</evidence>
<keyword evidence="7 8" id="KW-0472">Membrane</keyword>
<dbReference type="EMBL" id="PDHH01000002">
    <property type="protein sequence ID" value="PSM52706.1"/>
    <property type="molecule type" value="Genomic_DNA"/>
</dbReference>
<comment type="subcellular location">
    <subcellularLocation>
        <location evidence="1">Cell inner membrane</location>
        <topology evidence="1">Multi-pass membrane protein</topology>
    </subcellularLocation>
</comment>
<evidence type="ECO:0000256" key="6">
    <source>
        <dbReference type="ARBA" id="ARBA00022989"/>
    </source>
</evidence>
<name>A0A2P8R2H3_9BACT</name>
<evidence type="ECO:0000256" key="3">
    <source>
        <dbReference type="ARBA" id="ARBA00022475"/>
    </source>
</evidence>
<keyword evidence="3" id="KW-1003">Cell membrane</keyword>
<protein>
    <submittedName>
        <fullName evidence="10">Type II secretion system protein F</fullName>
    </submittedName>
</protein>
<keyword evidence="5 8" id="KW-0812">Transmembrane</keyword>
<dbReference type="InterPro" id="IPR018076">
    <property type="entry name" value="T2SS_GspF_dom"/>
</dbReference>
<dbReference type="GO" id="GO:0005886">
    <property type="term" value="C:plasma membrane"/>
    <property type="evidence" value="ECO:0007669"/>
    <property type="project" value="UniProtKB-SubCell"/>
</dbReference>
<organism evidence="10 11">
    <name type="scientific">Campylobacter blaseri</name>
    <dbReference type="NCBI Taxonomy" id="2042961"/>
    <lineage>
        <taxon>Bacteria</taxon>
        <taxon>Pseudomonadati</taxon>
        <taxon>Campylobacterota</taxon>
        <taxon>Epsilonproteobacteria</taxon>
        <taxon>Campylobacterales</taxon>
        <taxon>Campylobacteraceae</taxon>
        <taxon>Campylobacter</taxon>
    </lineage>
</organism>
<dbReference type="PANTHER" id="PTHR30012:SF0">
    <property type="entry name" value="TYPE II SECRETION SYSTEM PROTEIN F-RELATED"/>
    <property type="match status" value="1"/>
</dbReference>
<dbReference type="InterPro" id="IPR042094">
    <property type="entry name" value="T2SS_GspF_sf"/>
</dbReference>
<evidence type="ECO:0000313" key="11">
    <source>
        <dbReference type="Proteomes" id="UP000240535"/>
    </source>
</evidence>
<dbReference type="PANTHER" id="PTHR30012">
    <property type="entry name" value="GENERAL SECRETION PATHWAY PROTEIN"/>
    <property type="match status" value="1"/>
</dbReference>
<dbReference type="Proteomes" id="UP000240535">
    <property type="component" value="Unassembled WGS sequence"/>
</dbReference>
<reference evidence="11" key="1">
    <citation type="submission" date="2017-10" db="EMBL/GenBank/DDBJ databases">
        <title>Campylobacter species from seals.</title>
        <authorList>
            <person name="Gilbert M.J."/>
            <person name="Zomer A.L."/>
            <person name="Timmerman A.J."/>
            <person name="Duim B."/>
            <person name="Wagenaar J.A."/>
        </authorList>
    </citation>
    <scope>NUCLEOTIDE SEQUENCE [LARGE SCALE GENOMIC DNA]</scope>
    <source>
        <strain evidence="11">17S00004-5</strain>
    </source>
</reference>
<dbReference type="Pfam" id="PF00482">
    <property type="entry name" value="T2SSF"/>
    <property type="match status" value="2"/>
</dbReference>
<feature type="domain" description="Type II secretion system protein GspF" evidence="9">
    <location>
        <begin position="284"/>
        <end position="405"/>
    </location>
</feature>
<dbReference type="FunFam" id="1.20.81.30:FF:000001">
    <property type="entry name" value="Type II secretion system protein F"/>
    <property type="match status" value="1"/>
</dbReference>
<feature type="transmembrane region" description="Helical" evidence="8">
    <location>
        <begin position="232"/>
        <end position="251"/>
    </location>
</feature>
<keyword evidence="11" id="KW-1185">Reference proteome</keyword>
<proteinExistence type="inferred from homology"/>
<evidence type="ECO:0000256" key="5">
    <source>
        <dbReference type="ARBA" id="ARBA00022692"/>
    </source>
</evidence>
<feature type="transmembrane region" description="Helical" evidence="8">
    <location>
        <begin position="181"/>
        <end position="201"/>
    </location>
</feature>
<comment type="similarity">
    <text evidence="2">Belongs to the GSP F family.</text>
</comment>
<sequence>MKNFEVEYIKDGKRQKMFLKASDRVSAQNIVKSQKSGVIVKVGETKTVPLSDQIAEATTSITRLMGMSKKIKIPNLVASVRQLAVMTNAGISIHDSIKEVANSTEDKRLKEVFSSLNDDLNAGLSLTEAAAKFRAELGDVVISMFSLGESTGNMAEALTKLSSILQDVWDNQQKFKKAMRYPITVIIAIAVAFLVLILFVVPKFREIFEELGANLPLPTRILLGIENVLSNYGLWVLAGFIIFIFGIKFILRNNEEAVKIKDKYILKVYLIGKIIFFSTMSRFTLIFTELVRSGIPIADSLETACKMVDNYALKVKLSSVKLSVEQGVSLTDALRNTELFESMLMQMVSAGEQSGSLDIMLKNVADYYKMKFDEIIDNISSYIEPILLFFMAALVVLLALGIFMPMWDLGSAAKG</sequence>
<evidence type="ECO:0000313" key="10">
    <source>
        <dbReference type="EMBL" id="PSM52706.1"/>
    </source>
</evidence>
<dbReference type="OrthoDB" id="9805682at2"/>
<feature type="transmembrane region" description="Helical" evidence="8">
    <location>
        <begin position="386"/>
        <end position="407"/>
    </location>
</feature>
<evidence type="ECO:0000256" key="8">
    <source>
        <dbReference type="SAM" id="Phobius"/>
    </source>
</evidence>
<accession>A0A2P8R2H3</accession>
<evidence type="ECO:0000256" key="4">
    <source>
        <dbReference type="ARBA" id="ARBA00022519"/>
    </source>
</evidence>
<feature type="domain" description="Type II secretion system protein GspF" evidence="9">
    <location>
        <begin position="80"/>
        <end position="202"/>
    </location>
</feature>
<dbReference type="RefSeq" id="WP_106870465.1">
    <property type="nucleotide sequence ID" value="NZ_CP053841.1"/>
</dbReference>
<keyword evidence="4" id="KW-0997">Cell inner membrane</keyword>
<evidence type="ECO:0000259" key="9">
    <source>
        <dbReference type="Pfam" id="PF00482"/>
    </source>
</evidence>
<gene>
    <name evidence="10" type="ORF">CQ405_02960</name>
</gene>
<dbReference type="Gene3D" id="1.20.81.30">
    <property type="entry name" value="Type II secretion system (T2SS), domain F"/>
    <property type="match status" value="2"/>
</dbReference>
<dbReference type="PRINTS" id="PR00812">
    <property type="entry name" value="BCTERIALGSPF"/>
</dbReference>
<keyword evidence="6 8" id="KW-1133">Transmembrane helix</keyword>
<evidence type="ECO:0000256" key="7">
    <source>
        <dbReference type="ARBA" id="ARBA00023136"/>
    </source>
</evidence>
<dbReference type="AlphaFoldDB" id="A0A2P8R2H3"/>
<evidence type="ECO:0000256" key="1">
    <source>
        <dbReference type="ARBA" id="ARBA00004429"/>
    </source>
</evidence>